<dbReference type="EMBL" id="CATOUU010000613">
    <property type="protein sequence ID" value="CAI9935429.1"/>
    <property type="molecule type" value="Genomic_DNA"/>
</dbReference>
<dbReference type="EMBL" id="CAXDID020000382">
    <property type="protein sequence ID" value="CAL6084864.1"/>
    <property type="molecule type" value="Genomic_DNA"/>
</dbReference>
<dbReference type="AlphaFoldDB" id="A0AA86PAR3"/>
<evidence type="ECO:0000313" key="2">
    <source>
        <dbReference type="EMBL" id="CAI9935429.1"/>
    </source>
</evidence>
<reference evidence="2" key="1">
    <citation type="submission" date="2023-06" db="EMBL/GenBank/DDBJ databases">
        <authorList>
            <person name="Kurt Z."/>
        </authorList>
    </citation>
    <scope>NUCLEOTIDE SEQUENCE</scope>
</reference>
<keyword evidence="4" id="KW-1185">Reference proteome</keyword>
<evidence type="ECO:0000256" key="1">
    <source>
        <dbReference type="SAM" id="MobiDB-lite"/>
    </source>
</evidence>
<protein>
    <submittedName>
        <fullName evidence="3">Hypothetical_protein</fullName>
    </submittedName>
</protein>
<gene>
    <name evidence="2" type="ORF">HINF_LOCUS23074</name>
    <name evidence="3" type="ORF">HINF_LOCUS62408</name>
</gene>
<dbReference type="Proteomes" id="UP001642409">
    <property type="component" value="Unassembled WGS sequence"/>
</dbReference>
<evidence type="ECO:0000313" key="4">
    <source>
        <dbReference type="Proteomes" id="UP001642409"/>
    </source>
</evidence>
<proteinExistence type="predicted"/>
<sequence length="130" mass="15010">MQNSCFRRIHLKPSVFQPTPDSSKKRKTQSQHHVQTVVGKTHHTMKQTAKMLKNTIQLFMTKSLTTSNKSQDNIRLQKSQKRITIASMTVQNPILRQTIEVKSIQMQLKQLKLLTLLRTTAQEGTKRSLN</sequence>
<comment type="caution">
    <text evidence="2">The sequence shown here is derived from an EMBL/GenBank/DDBJ whole genome shotgun (WGS) entry which is preliminary data.</text>
</comment>
<feature type="region of interest" description="Disordered" evidence="1">
    <location>
        <begin position="12"/>
        <end position="45"/>
    </location>
</feature>
<name>A0AA86PAR3_9EUKA</name>
<organism evidence="2">
    <name type="scientific">Hexamita inflata</name>
    <dbReference type="NCBI Taxonomy" id="28002"/>
    <lineage>
        <taxon>Eukaryota</taxon>
        <taxon>Metamonada</taxon>
        <taxon>Diplomonadida</taxon>
        <taxon>Hexamitidae</taxon>
        <taxon>Hexamitinae</taxon>
        <taxon>Hexamita</taxon>
    </lineage>
</organism>
<evidence type="ECO:0000313" key="3">
    <source>
        <dbReference type="EMBL" id="CAL6084864.1"/>
    </source>
</evidence>
<reference evidence="3 4" key="2">
    <citation type="submission" date="2024-07" db="EMBL/GenBank/DDBJ databases">
        <authorList>
            <person name="Akdeniz Z."/>
        </authorList>
    </citation>
    <scope>NUCLEOTIDE SEQUENCE [LARGE SCALE GENOMIC DNA]</scope>
</reference>
<accession>A0AA86PAR3</accession>